<dbReference type="Proteomes" id="UP000316621">
    <property type="component" value="Chromosome 2"/>
</dbReference>
<sequence>MGEDQKMQSFRDPISTITGPYSPSGNNNIRWVAMDNDDVFDSRTSSFEDLINGASTSSSSLDLEEEDGSPNTSSSSSSSSINGPLFELSDLMEHLPIKRGLSQHFDGKSQSFTSLSNVNCLEDLAKGGIHFRKKKSSKSNSYGGGLDIQNKTISKKSWLTREEMGEGKLKTFRDPISTITGPYYSSLAASRNRWVDMEADDDASDLMSSTSSSTFYDESSNTSNASSSFEELVDDASSSSSSTNGPLYELSDLMATLPIKRGLSKHFQGKSQSFTSLSDVSCIEDLVKKENGYGRKKMITTCKSYGGGLDIQKKVISKKNTKSNSAPRFIGSPRRPPLIPAKRSTVFAISQS</sequence>
<evidence type="ECO:0000256" key="1">
    <source>
        <dbReference type="ARBA" id="ARBA00004123"/>
    </source>
</evidence>
<feature type="region of interest" description="Disordered" evidence="3">
    <location>
        <begin position="54"/>
        <end position="81"/>
    </location>
</feature>
<proteinExistence type="predicted"/>
<feature type="compositionally biased region" description="Low complexity" evidence="3">
    <location>
        <begin position="210"/>
        <end position="228"/>
    </location>
</feature>
<dbReference type="STRING" id="3469.A0A4Y7IRF5"/>
<dbReference type="PANTHER" id="PTHR33172:SF99">
    <property type="entry name" value="COLD INDUCED PROTEIN-LIKE"/>
    <property type="match status" value="1"/>
</dbReference>
<accession>A0A4Y7IRF5</accession>
<dbReference type="InterPro" id="IPR051992">
    <property type="entry name" value="OxStress_Response_Reg"/>
</dbReference>
<organism evidence="4 5">
    <name type="scientific">Papaver somniferum</name>
    <name type="common">Opium poppy</name>
    <dbReference type="NCBI Taxonomy" id="3469"/>
    <lineage>
        <taxon>Eukaryota</taxon>
        <taxon>Viridiplantae</taxon>
        <taxon>Streptophyta</taxon>
        <taxon>Embryophyta</taxon>
        <taxon>Tracheophyta</taxon>
        <taxon>Spermatophyta</taxon>
        <taxon>Magnoliopsida</taxon>
        <taxon>Ranunculales</taxon>
        <taxon>Papaveraceae</taxon>
        <taxon>Papaveroideae</taxon>
        <taxon>Papaver</taxon>
    </lineage>
</organism>
<dbReference type="PANTHER" id="PTHR33172">
    <property type="entry name" value="OS08G0516900 PROTEIN"/>
    <property type="match status" value="1"/>
</dbReference>
<keyword evidence="2" id="KW-0539">Nucleus</keyword>
<evidence type="ECO:0000256" key="3">
    <source>
        <dbReference type="SAM" id="MobiDB-lite"/>
    </source>
</evidence>
<dbReference type="Gramene" id="RZC51464">
    <property type="protein sequence ID" value="RZC51464"/>
    <property type="gene ID" value="C5167_019883"/>
</dbReference>
<dbReference type="AlphaFoldDB" id="A0A4Y7IRF5"/>
<comment type="subcellular location">
    <subcellularLocation>
        <location evidence="1">Nucleus</location>
    </subcellularLocation>
</comment>
<protein>
    <submittedName>
        <fullName evidence="4">Uncharacterized protein</fullName>
    </submittedName>
</protein>
<dbReference type="GO" id="GO:0006950">
    <property type="term" value="P:response to stress"/>
    <property type="evidence" value="ECO:0007669"/>
    <property type="project" value="UniProtKB-ARBA"/>
</dbReference>
<keyword evidence="5" id="KW-1185">Reference proteome</keyword>
<feature type="region of interest" description="Disordered" evidence="3">
    <location>
        <begin position="1"/>
        <end position="27"/>
    </location>
</feature>
<evidence type="ECO:0000313" key="4">
    <source>
        <dbReference type="EMBL" id="RZC51464.1"/>
    </source>
</evidence>
<evidence type="ECO:0000313" key="5">
    <source>
        <dbReference type="Proteomes" id="UP000316621"/>
    </source>
</evidence>
<gene>
    <name evidence="4" type="ORF">C5167_019883</name>
</gene>
<name>A0A4Y7IRF5_PAPSO</name>
<evidence type="ECO:0000256" key="2">
    <source>
        <dbReference type="ARBA" id="ARBA00023242"/>
    </source>
</evidence>
<feature type="region of interest" description="Disordered" evidence="3">
    <location>
        <begin position="210"/>
        <end position="243"/>
    </location>
</feature>
<dbReference type="EMBL" id="CM010716">
    <property type="protein sequence ID" value="RZC51464.1"/>
    <property type="molecule type" value="Genomic_DNA"/>
</dbReference>
<reference evidence="4 5" key="1">
    <citation type="journal article" date="2018" name="Science">
        <title>The opium poppy genome and morphinan production.</title>
        <authorList>
            <person name="Guo L."/>
            <person name="Winzer T."/>
            <person name="Yang X."/>
            <person name="Li Y."/>
            <person name="Ning Z."/>
            <person name="He Z."/>
            <person name="Teodor R."/>
            <person name="Lu Y."/>
            <person name="Bowser T.A."/>
            <person name="Graham I.A."/>
            <person name="Ye K."/>
        </authorList>
    </citation>
    <scope>NUCLEOTIDE SEQUENCE [LARGE SCALE GENOMIC DNA]</scope>
    <source>
        <strain evidence="5">cv. HN1</strain>
        <tissue evidence="4">Leaves</tissue>
    </source>
</reference>
<feature type="compositionally biased region" description="Polar residues" evidence="3">
    <location>
        <begin position="15"/>
        <end position="27"/>
    </location>
</feature>
<dbReference type="GO" id="GO:0005634">
    <property type="term" value="C:nucleus"/>
    <property type="evidence" value="ECO:0007669"/>
    <property type="project" value="UniProtKB-SubCell"/>
</dbReference>